<dbReference type="PANTHER" id="PTHR43110">
    <property type="entry name" value="THIOL PEROXIDASE"/>
    <property type="match status" value="1"/>
</dbReference>
<dbReference type="Gene3D" id="3.40.30.10">
    <property type="entry name" value="Glutaredoxin"/>
    <property type="match status" value="1"/>
</dbReference>
<evidence type="ECO:0000313" key="6">
    <source>
        <dbReference type="Proteomes" id="UP000515928"/>
    </source>
</evidence>
<dbReference type="GO" id="GO:0004601">
    <property type="term" value="F:peroxidase activity"/>
    <property type="evidence" value="ECO:0007669"/>
    <property type="project" value="UniProtKB-KW"/>
</dbReference>
<sequence>MKTKVFGIPLNLKESELVLGKKFPYFDVETVYGDTFSHVNLLGKKTVISTFPDINTKVCSIQTRKFIESFQNDDRVQLVSISTNSNNDFLHWCAQEGLKATMISDKSGDIAKRLGVWIPIINKYARTVMIVDELGYIEKIYVTKNITDEPDYKAVIGYLNKIN</sequence>
<keyword evidence="6" id="KW-1185">Reference proteome</keyword>
<evidence type="ECO:0000313" key="5">
    <source>
        <dbReference type="EMBL" id="QNN61206.1"/>
    </source>
</evidence>
<accession>A0A7G9S031</accession>
<keyword evidence="2" id="KW-0049">Antioxidant</keyword>
<name>A0A7G9S031_9FIRM</name>
<evidence type="ECO:0000256" key="3">
    <source>
        <dbReference type="ARBA" id="ARBA00023284"/>
    </source>
</evidence>
<dbReference type="AlphaFoldDB" id="A0A7G9S031"/>
<dbReference type="EMBL" id="CP060715">
    <property type="protein sequence ID" value="QNN61206.1"/>
    <property type="molecule type" value="Genomic_DNA"/>
</dbReference>
<dbReference type="KEGG" id="eio:H9L01_02230"/>
<proteinExistence type="predicted"/>
<dbReference type="InterPro" id="IPR000866">
    <property type="entry name" value="AhpC/TSA"/>
</dbReference>
<dbReference type="RefSeq" id="WP_187534408.1">
    <property type="nucleotide sequence ID" value="NZ_CBCSHU010000001.1"/>
</dbReference>
<dbReference type="SUPFAM" id="SSF52833">
    <property type="entry name" value="Thioredoxin-like"/>
    <property type="match status" value="1"/>
</dbReference>
<keyword evidence="1" id="KW-0575">Peroxidase</keyword>
<evidence type="ECO:0000259" key="4">
    <source>
        <dbReference type="Pfam" id="PF00578"/>
    </source>
</evidence>
<dbReference type="Pfam" id="PF00578">
    <property type="entry name" value="AhpC-TSA"/>
    <property type="match status" value="1"/>
</dbReference>
<dbReference type="PANTHER" id="PTHR43110:SF1">
    <property type="entry name" value="THIOL PEROXIDASE"/>
    <property type="match status" value="1"/>
</dbReference>
<dbReference type="Proteomes" id="UP000515928">
    <property type="component" value="Chromosome"/>
</dbReference>
<gene>
    <name evidence="5" type="ORF">H9L01_02230</name>
</gene>
<dbReference type="InterPro" id="IPR050455">
    <property type="entry name" value="Tpx_Peroxidase_subfamily"/>
</dbReference>
<feature type="domain" description="Alkyl hydroperoxide reductase subunit C/ Thiol specific antioxidant" evidence="4">
    <location>
        <begin position="20"/>
        <end position="139"/>
    </location>
</feature>
<protein>
    <submittedName>
        <fullName evidence="5">Redoxin domain-containing protein</fullName>
    </submittedName>
</protein>
<keyword evidence="1" id="KW-0560">Oxidoreductase</keyword>
<evidence type="ECO:0000256" key="2">
    <source>
        <dbReference type="ARBA" id="ARBA00022862"/>
    </source>
</evidence>
<reference evidence="5 6" key="1">
    <citation type="submission" date="2020-08" db="EMBL/GenBank/DDBJ databases">
        <title>Genome sequence of Erysipelothrix inopinata DSM 15511T.</title>
        <authorList>
            <person name="Hyun D.-W."/>
            <person name="Bae J.-W."/>
        </authorList>
    </citation>
    <scope>NUCLEOTIDE SEQUENCE [LARGE SCALE GENOMIC DNA]</scope>
    <source>
        <strain evidence="5 6">DSM 15511</strain>
    </source>
</reference>
<evidence type="ECO:0000256" key="1">
    <source>
        <dbReference type="ARBA" id="ARBA00022559"/>
    </source>
</evidence>
<dbReference type="InterPro" id="IPR036249">
    <property type="entry name" value="Thioredoxin-like_sf"/>
</dbReference>
<keyword evidence="3" id="KW-0676">Redox-active center</keyword>
<organism evidence="5 6">
    <name type="scientific">Erysipelothrix inopinata</name>
    <dbReference type="NCBI Taxonomy" id="225084"/>
    <lineage>
        <taxon>Bacteria</taxon>
        <taxon>Bacillati</taxon>
        <taxon>Bacillota</taxon>
        <taxon>Erysipelotrichia</taxon>
        <taxon>Erysipelotrichales</taxon>
        <taxon>Erysipelotrichaceae</taxon>
        <taxon>Erysipelothrix</taxon>
    </lineage>
</organism>